<sequence length="680" mass="79109">MATKQRQPLGASTLNNVHPEKAVHNSVKHHSIDEEKMVRKLQAESTEQGRKRAEAEGSSEVWKRDLENSRKEVELLKKDLERAKGKLSRRDETIKQLEIKARDKSATPNTELEKKLSDLVERHQNSKLKYHNQITALEATNASLQETLSSQINELIALKGKQESTEKENKELRMEIKSIKQREFDTTHINRKENRDHGHEKAEWRIEKHRLERQITNMEHELGDMKSTLSREKSKEDKILKKEDDLRSKNYKLEKECMSFHEKVKEMEEIEEDNEKVKCQLEASSIIHRLLYRDSVPQNQYRTMEQNYIEAKSQSLRWQNKAEILEIRINQRTEQNANLKAQLQNAQEERQILEEVLEVASKEKQDLREELAILYSNYIPHNNIKPLKPLPELPALDLALTHNSISSSWITEQRNNFETRYFDLLSDYEQARSSLLSSSSTLTALQVSFAQLQNSYHTLEQSHSPCSAQIANLQFELTKVQNNLTSSNDELLFVNETMKKSDKQAKEDREALKRANEVVMRSKLAEEALDEEIKHLQEAYTEAAKYQEMYLGLKEQYEILESRELAAVEEAERLGMENAELVGHNNEGQKINYVEGVRREMVMVKQELASTRHLLNISNDKIINLENEIQAYKSINPIQSQTDLGSSRTKVLRRQPENGRLTVSRNGLTKSRSVSQPVWR</sequence>
<gene>
    <name evidence="3" type="ORF">L201_006899</name>
</gene>
<evidence type="ECO:0000313" key="3">
    <source>
        <dbReference type="EMBL" id="WWC91947.1"/>
    </source>
</evidence>
<evidence type="ECO:0000256" key="2">
    <source>
        <dbReference type="SAM" id="MobiDB-lite"/>
    </source>
</evidence>
<keyword evidence="1" id="KW-0175">Coiled coil</keyword>
<dbReference type="GeneID" id="91097568"/>
<proteinExistence type="predicted"/>
<keyword evidence="4" id="KW-1185">Reference proteome</keyword>
<feature type="coiled-coil region" evidence="1">
    <location>
        <begin position="470"/>
        <end position="563"/>
    </location>
</feature>
<evidence type="ECO:0000256" key="1">
    <source>
        <dbReference type="SAM" id="Coils"/>
    </source>
</evidence>
<dbReference type="AlphaFoldDB" id="A0AAX4K514"/>
<organism evidence="3 4">
    <name type="scientific">Kwoniella dendrophila CBS 6074</name>
    <dbReference type="NCBI Taxonomy" id="1295534"/>
    <lineage>
        <taxon>Eukaryota</taxon>
        <taxon>Fungi</taxon>
        <taxon>Dikarya</taxon>
        <taxon>Basidiomycota</taxon>
        <taxon>Agaricomycotina</taxon>
        <taxon>Tremellomycetes</taxon>
        <taxon>Tremellales</taxon>
        <taxon>Cryptococcaceae</taxon>
        <taxon>Kwoniella</taxon>
    </lineage>
</organism>
<dbReference type="RefSeq" id="XP_066078709.1">
    <property type="nucleotide sequence ID" value="XM_066222612.1"/>
</dbReference>
<accession>A0AAX4K514</accession>
<protein>
    <recommendedName>
        <fullName evidence="5">Hyaluronan-mediated motility receptor C-terminal domain-containing protein</fullName>
    </recommendedName>
</protein>
<dbReference type="EMBL" id="CP144106">
    <property type="protein sequence ID" value="WWC91947.1"/>
    <property type="molecule type" value="Genomic_DNA"/>
</dbReference>
<evidence type="ECO:0008006" key="5">
    <source>
        <dbReference type="Google" id="ProtNLM"/>
    </source>
</evidence>
<feature type="region of interest" description="Disordered" evidence="2">
    <location>
        <begin position="1"/>
        <end position="68"/>
    </location>
</feature>
<dbReference type="Proteomes" id="UP001355207">
    <property type="component" value="Chromosome 9"/>
</dbReference>
<feature type="coiled-coil region" evidence="1">
    <location>
        <begin position="322"/>
        <end position="377"/>
    </location>
</feature>
<reference evidence="3 4" key="1">
    <citation type="submission" date="2024-01" db="EMBL/GenBank/DDBJ databases">
        <title>Comparative genomics of Cryptococcus and Kwoniella reveals pathogenesis evolution and contrasting modes of karyotype evolution via chromosome fusion or intercentromeric recombination.</title>
        <authorList>
            <person name="Coelho M.A."/>
            <person name="David-Palma M."/>
            <person name="Shea T."/>
            <person name="Bowers K."/>
            <person name="McGinley-Smith S."/>
            <person name="Mohammad A.W."/>
            <person name="Gnirke A."/>
            <person name="Yurkov A.M."/>
            <person name="Nowrousian M."/>
            <person name="Sun S."/>
            <person name="Cuomo C.A."/>
            <person name="Heitman J."/>
        </authorList>
    </citation>
    <scope>NUCLEOTIDE SEQUENCE [LARGE SCALE GENOMIC DNA]</scope>
    <source>
        <strain evidence="3 4">CBS 6074</strain>
    </source>
</reference>
<feature type="compositionally biased region" description="Basic and acidic residues" evidence="2">
    <location>
        <begin position="30"/>
        <end position="68"/>
    </location>
</feature>
<name>A0AAX4K514_9TREE</name>
<feature type="compositionally biased region" description="Polar residues" evidence="2">
    <location>
        <begin position="1"/>
        <end position="16"/>
    </location>
</feature>
<evidence type="ECO:0000313" key="4">
    <source>
        <dbReference type="Proteomes" id="UP001355207"/>
    </source>
</evidence>